<dbReference type="OrthoDB" id="514823at2759"/>
<dbReference type="PANTHER" id="PTHR17598">
    <property type="entry name" value="DNA POLYMERASE DELTA SUBUNIT 3"/>
    <property type="match status" value="1"/>
</dbReference>
<evidence type="ECO:0000313" key="7">
    <source>
        <dbReference type="Proteomes" id="UP000054567"/>
    </source>
</evidence>
<feature type="compositionally biased region" description="Acidic residues" evidence="5">
    <location>
        <begin position="288"/>
        <end position="299"/>
    </location>
</feature>
<comment type="subcellular location">
    <subcellularLocation>
        <location evidence="1">Nucleus</location>
    </subcellularLocation>
</comment>
<dbReference type="VEuPathDB" id="FungiDB:CPAG_08384"/>
<feature type="compositionally biased region" description="Low complexity" evidence="5">
    <location>
        <begin position="224"/>
        <end position="244"/>
    </location>
</feature>
<feature type="compositionally biased region" description="Basic and acidic residues" evidence="5">
    <location>
        <begin position="203"/>
        <end position="223"/>
    </location>
</feature>
<protein>
    <recommendedName>
        <fullName evidence="2">DNA polymerase delta subunit 3</fullName>
    </recommendedName>
</protein>
<sequence>MASNYKRYLAEKVISDQEHVTYRALSRALNVHCNHAKRMLYEFHRHENSKKPKSVNATYLLTGVLAKQNGRPGRGTLRDGDDEIMQSSPFVSSQVAPDDASSEEEIPVTSVLLVREDELEDAKRRFKTLYSIFIYSVQPTSPTDLNVLADITSLVSTKDPLQYGPGYGMIQNKNVKRRTGPIPPPASIPSPTKPKTPKVAPIKQEDKPQTQKEDTKAEAKVEIQARPTSRQSSASQTSARPSQRPSSAKPPGSDLFKAFAKAKPKAKKEEAPNVSGVESGDPSGVEDVVMDDDSEEEREDLFLDSGKRTSNKDRESRKEREEKLRKMMEDHDDDEMPDAPKSAPEESASVAEETTEAEKPKTETSEPPEPASEPVKTTNGRRRGKRQVPKRKKYKDADGYLVTKEVLEWESFSEDETEPPKKRLPPVSTAKSTKGSQKTGQGSIMSFFGKK</sequence>
<dbReference type="GO" id="GO:0003887">
    <property type="term" value="F:DNA-directed DNA polymerase activity"/>
    <property type="evidence" value="ECO:0007669"/>
    <property type="project" value="TreeGrafter"/>
</dbReference>
<feature type="compositionally biased region" description="Basic and acidic residues" evidence="5">
    <location>
        <begin position="305"/>
        <end position="329"/>
    </location>
</feature>
<name>A0A0J6FRL7_COCPO</name>
<evidence type="ECO:0000256" key="3">
    <source>
        <dbReference type="ARBA" id="ARBA00022705"/>
    </source>
</evidence>
<dbReference type="GO" id="GO:0006297">
    <property type="term" value="P:nucleotide-excision repair, DNA gap filling"/>
    <property type="evidence" value="ECO:0007669"/>
    <property type="project" value="TreeGrafter"/>
</dbReference>
<reference evidence="6 7" key="1">
    <citation type="submission" date="2007-06" db="EMBL/GenBank/DDBJ databases">
        <title>The Genome Sequence of Coccidioides posadasii RMSCC_3488.</title>
        <authorList>
            <consortium name="Coccidioides Genome Resources Consortium"/>
            <consortium name="The Broad Institute Genome Sequencing Platform"/>
            <person name="Henn M.R."/>
            <person name="Sykes S."/>
            <person name="Young S."/>
            <person name="Jaffe D."/>
            <person name="Berlin A."/>
            <person name="Alvarez P."/>
            <person name="Butler J."/>
            <person name="Gnerre S."/>
            <person name="Grabherr M."/>
            <person name="Mauceli E."/>
            <person name="Brockman W."/>
            <person name="Kodira C."/>
            <person name="Alvarado L."/>
            <person name="Zeng Q."/>
            <person name="Crawford M."/>
            <person name="Antoine C."/>
            <person name="Devon K."/>
            <person name="Galgiani J."/>
            <person name="Orsborn K."/>
            <person name="Lewis M.L."/>
            <person name="Nusbaum C."/>
            <person name="Galagan J."/>
            <person name="Birren B."/>
        </authorList>
    </citation>
    <scope>NUCLEOTIDE SEQUENCE [LARGE SCALE GENOMIC DNA]</scope>
    <source>
        <strain evidence="6 7">RMSCC 3488</strain>
    </source>
</reference>
<dbReference type="GO" id="GO:0043625">
    <property type="term" value="C:delta DNA polymerase complex"/>
    <property type="evidence" value="ECO:0007669"/>
    <property type="project" value="InterPro"/>
</dbReference>
<dbReference type="PANTHER" id="PTHR17598:SF13">
    <property type="entry name" value="DNA POLYMERASE DELTA SUBUNIT 3"/>
    <property type="match status" value="1"/>
</dbReference>
<reference evidence="7" key="2">
    <citation type="journal article" date="2009" name="Genome Res.">
        <title>Comparative genomic analyses of the human fungal pathogens Coccidioides and their relatives.</title>
        <authorList>
            <person name="Sharpton T.J."/>
            <person name="Stajich J.E."/>
            <person name="Rounsley S.D."/>
            <person name="Gardner M.J."/>
            <person name="Wortman J.R."/>
            <person name="Jordar V.S."/>
            <person name="Maiti R."/>
            <person name="Kodira C.D."/>
            <person name="Neafsey D.E."/>
            <person name="Zeng Q."/>
            <person name="Hung C.-Y."/>
            <person name="McMahan C."/>
            <person name="Muszewska A."/>
            <person name="Grynberg M."/>
            <person name="Mandel M.A."/>
            <person name="Kellner E.M."/>
            <person name="Barker B.M."/>
            <person name="Galgiani J.N."/>
            <person name="Orbach M.J."/>
            <person name="Kirkland T.N."/>
            <person name="Cole G.T."/>
            <person name="Henn M.R."/>
            <person name="Birren B.W."/>
            <person name="Taylor J.W."/>
        </authorList>
    </citation>
    <scope>NUCLEOTIDE SEQUENCE [LARGE SCALE GENOMIC DNA]</scope>
    <source>
        <strain evidence="7">RMSCC 3488</strain>
    </source>
</reference>
<evidence type="ECO:0000256" key="2">
    <source>
        <dbReference type="ARBA" id="ARBA00017589"/>
    </source>
</evidence>
<organism evidence="6 7">
    <name type="scientific">Coccidioides posadasii RMSCC 3488</name>
    <dbReference type="NCBI Taxonomy" id="454284"/>
    <lineage>
        <taxon>Eukaryota</taxon>
        <taxon>Fungi</taxon>
        <taxon>Dikarya</taxon>
        <taxon>Ascomycota</taxon>
        <taxon>Pezizomycotina</taxon>
        <taxon>Eurotiomycetes</taxon>
        <taxon>Eurotiomycetidae</taxon>
        <taxon>Onygenales</taxon>
        <taxon>Onygenaceae</taxon>
        <taxon>Coccidioides</taxon>
    </lineage>
</organism>
<evidence type="ECO:0000256" key="5">
    <source>
        <dbReference type="SAM" id="MobiDB-lite"/>
    </source>
</evidence>
<keyword evidence="4" id="KW-0539">Nucleus</keyword>
<dbReference type="GO" id="GO:0006271">
    <property type="term" value="P:DNA strand elongation involved in DNA replication"/>
    <property type="evidence" value="ECO:0007669"/>
    <property type="project" value="TreeGrafter"/>
</dbReference>
<feature type="compositionally biased region" description="Polar residues" evidence="5">
    <location>
        <begin position="429"/>
        <end position="444"/>
    </location>
</feature>
<keyword evidence="3" id="KW-0235">DNA replication</keyword>
<dbReference type="Proteomes" id="UP000054567">
    <property type="component" value="Unassembled WGS sequence"/>
</dbReference>
<reference evidence="7" key="3">
    <citation type="journal article" date="2010" name="Genome Res.">
        <title>Population genomic sequencing of Coccidioides fungi reveals recent hybridization and transposon control.</title>
        <authorList>
            <person name="Neafsey D.E."/>
            <person name="Barker B.M."/>
            <person name="Sharpton T.J."/>
            <person name="Stajich J.E."/>
            <person name="Park D.J."/>
            <person name="Whiston E."/>
            <person name="Hung C.-Y."/>
            <person name="McMahan C."/>
            <person name="White J."/>
            <person name="Sykes S."/>
            <person name="Heiman D."/>
            <person name="Young S."/>
            <person name="Zeng Q."/>
            <person name="Abouelleil A."/>
            <person name="Aftuck L."/>
            <person name="Bessette D."/>
            <person name="Brown A."/>
            <person name="FitzGerald M."/>
            <person name="Lui A."/>
            <person name="Macdonald J.P."/>
            <person name="Priest M."/>
            <person name="Orbach M.J."/>
            <person name="Galgiani J.N."/>
            <person name="Kirkland T.N."/>
            <person name="Cole G.T."/>
            <person name="Birren B.W."/>
            <person name="Henn M.R."/>
            <person name="Taylor J.W."/>
            <person name="Rounsley S.D."/>
        </authorList>
    </citation>
    <scope>NUCLEOTIDE SEQUENCE [LARGE SCALE GENOMIC DNA]</scope>
    <source>
        <strain evidence="7">RMSCC 3488</strain>
    </source>
</reference>
<proteinExistence type="predicted"/>
<dbReference type="InterPro" id="IPR041913">
    <property type="entry name" value="POLD3_sf"/>
</dbReference>
<evidence type="ECO:0000256" key="4">
    <source>
        <dbReference type="ARBA" id="ARBA00023242"/>
    </source>
</evidence>
<dbReference type="EMBL" id="DS268113">
    <property type="protein sequence ID" value="KMM72085.1"/>
    <property type="molecule type" value="Genomic_DNA"/>
</dbReference>
<feature type="compositionally biased region" description="Basic residues" evidence="5">
    <location>
        <begin position="379"/>
        <end position="394"/>
    </location>
</feature>
<feature type="region of interest" description="Disordered" evidence="5">
    <location>
        <begin position="162"/>
        <end position="451"/>
    </location>
</feature>
<dbReference type="Pfam" id="PF09507">
    <property type="entry name" value="CDC27"/>
    <property type="match status" value="1"/>
</dbReference>
<evidence type="ECO:0000256" key="1">
    <source>
        <dbReference type="ARBA" id="ARBA00004123"/>
    </source>
</evidence>
<evidence type="ECO:0000313" key="6">
    <source>
        <dbReference type="EMBL" id="KMM72085.1"/>
    </source>
</evidence>
<dbReference type="Gene3D" id="3.90.1030.20">
    <property type="entry name" value="DNA polymerase delta, p66 (Cdc27) subunit, wHTH domain"/>
    <property type="match status" value="1"/>
</dbReference>
<feature type="compositionally biased region" description="Low complexity" evidence="5">
    <location>
        <begin position="339"/>
        <end position="352"/>
    </location>
</feature>
<gene>
    <name evidence="6" type="ORF">CPAG_08384</name>
</gene>
<dbReference type="AlphaFoldDB" id="A0A0J6FRL7"/>
<dbReference type="InterPro" id="IPR019038">
    <property type="entry name" value="POLD3"/>
</dbReference>
<dbReference type="GO" id="GO:1904161">
    <property type="term" value="P:DNA synthesis involved in UV-damage excision repair"/>
    <property type="evidence" value="ECO:0007669"/>
    <property type="project" value="TreeGrafter"/>
</dbReference>
<feature type="compositionally biased region" description="Pro residues" evidence="5">
    <location>
        <begin position="181"/>
        <end position="194"/>
    </location>
</feature>
<accession>A0A0J6FRL7</accession>